<organism evidence="1">
    <name type="scientific">marine metagenome</name>
    <dbReference type="NCBI Taxonomy" id="408172"/>
    <lineage>
        <taxon>unclassified sequences</taxon>
        <taxon>metagenomes</taxon>
        <taxon>ecological metagenomes</taxon>
    </lineage>
</organism>
<dbReference type="SUPFAM" id="SSF63411">
    <property type="entry name" value="LuxS/MPP-like metallohydrolase"/>
    <property type="match status" value="1"/>
</dbReference>
<name>A0A382JMU9_9ZZZZ</name>
<evidence type="ECO:0000313" key="1">
    <source>
        <dbReference type="EMBL" id="SVC12407.1"/>
    </source>
</evidence>
<dbReference type="InterPro" id="IPR011249">
    <property type="entry name" value="Metalloenz_LuxS/M16"/>
</dbReference>
<sequence length="302" mass="32166">MDRLCGFLAVRRLWALPGVIASALIAGGCDGTGDFLPGHSRPVFEHDWPDPKELALGMNEFTPPDPGEAIFEASSGVRAYIVPESSDPLVRITAALPLGRLYEAEEEVGAATLLTRLLTTRGAAGAGPPLSLRLAELGTTLSTVESLDATQISLDVIPEDWRKGLELLVELLRDPDLDASAIRQYRSGTGYDMPMAGIGGEGFRPKVELERRVSGYPLAPPDSGTAVSLAAIRGLASRSLRPDRVVLGIGGAVSRDAVEELIESVTRGWTGSEEPLVPPRVIESDGSPSRFYTVDVPSLEGW</sequence>
<dbReference type="EMBL" id="UINC01074825">
    <property type="protein sequence ID" value="SVC12407.1"/>
    <property type="molecule type" value="Genomic_DNA"/>
</dbReference>
<evidence type="ECO:0008006" key="2">
    <source>
        <dbReference type="Google" id="ProtNLM"/>
    </source>
</evidence>
<gene>
    <name evidence="1" type="ORF">METZ01_LOCUS265261</name>
</gene>
<dbReference type="Gene3D" id="3.30.830.10">
    <property type="entry name" value="Metalloenzyme, LuxS/M16 peptidase-like"/>
    <property type="match status" value="1"/>
</dbReference>
<dbReference type="AlphaFoldDB" id="A0A382JMU9"/>
<proteinExistence type="predicted"/>
<feature type="non-terminal residue" evidence="1">
    <location>
        <position position="302"/>
    </location>
</feature>
<dbReference type="GO" id="GO:0046872">
    <property type="term" value="F:metal ion binding"/>
    <property type="evidence" value="ECO:0007669"/>
    <property type="project" value="InterPro"/>
</dbReference>
<dbReference type="PROSITE" id="PS51257">
    <property type="entry name" value="PROKAR_LIPOPROTEIN"/>
    <property type="match status" value="1"/>
</dbReference>
<accession>A0A382JMU9</accession>
<protein>
    <recommendedName>
        <fullName evidence="2">Peptidase M16 N-terminal domain-containing protein</fullName>
    </recommendedName>
</protein>
<reference evidence="1" key="1">
    <citation type="submission" date="2018-05" db="EMBL/GenBank/DDBJ databases">
        <authorList>
            <person name="Lanie J.A."/>
            <person name="Ng W.-L."/>
            <person name="Kazmierczak K.M."/>
            <person name="Andrzejewski T.M."/>
            <person name="Davidsen T.M."/>
            <person name="Wayne K.J."/>
            <person name="Tettelin H."/>
            <person name="Glass J.I."/>
            <person name="Rusch D."/>
            <person name="Podicherti R."/>
            <person name="Tsui H.-C.T."/>
            <person name="Winkler M.E."/>
        </authorList>
    </citation>
    <scope>NUCLEOTIDE SEQUENCE</scope>
</reference>